<dbReference type="GO" id="GO:0003729">
    <property type="term" value="F:mRNA binding"/>
    <property type="evidence" value="ECO:0007669"/>
    <property type="project" value="TreeGrafter"/>
</dbReference>
<reference evidence="5 6" key="1">
    <citation type="journal article" date="2015" name="Nature">
        <title>rRNA introns, odd ribosomes, and small enigmatic genomes across a large radiation of phyla.</title>
        <authorList>
            <person name="Brown C.T."/>
            <person name="Hug L.A."/>
            <person name="Thomas B.C."/>
            <person name="Sharon I."/>
            <person name="Castelle C.J."/>
            <person name="Singh A."/>
            <person name="Wilkins M.J."/>
            <person name="Williams K.H."/>
            <person name="Banfield J.F."/>
        </authorList>
    </citation>
    <scope>NUCLEOTIDE SEQUENCE [LARGE SCALE GENOMIC DNA]</scope>
</reference>
<dbReference type="Proteomes" id="UP000033996">
    <property type="component" value="Unassembled WGS sequence"/>
</dbReference>
<comment type="caution">
    <text evidence="5">The sequence shown here is derived from an EMBL/GenBank/DDBJ whole genome shotgun (WGS) entry which is preliminary data.</text>
</comment>
<dbReference type="Gene3D" id="3.90.1180.10">
    <property type="entry name" value="Ribosomal protein L13"/>
    <property type="match status" value="1"/>
</dbReference>
<dbReference type="NCBIfam" id="TIGR01066">
    <property type="entry name" value="rplM_bact"/>
    <property type="match status" value="1"/>
</dbReference>
<dbReference type="InterPro" id="IPR036899">
    <property type="entry name" value="Ribosomal_uL13_sf"/>
</dbReference>
<dbReference type="EMBL" id="LBWL01000012">
    <property type="protein sequence ID" value="KKR08746.1"/>
    <property type="molecule type" value="Genomic_DNA"/>
</dbReference>
<protein>
    <recommendedName>
        <fullName evidence="4">50S ribosomal protein L13</fullName>
    </recommendedName>
</protein>
<evidence type="ECO:0000256" key="4">
    <source>
        <dbReference type="ARBA" id="ARBA00035499"/>
    </source>
</evidence>
<evidence type="ECO:0000256" key="2">
    <source>
        <dbReference type="ARBA" id="ARBA00022980"/>
    </source>
</evidence>
<evidence type="ECO:0000256" key="3">
    <source>
        <dbReference type="ARBA" id="ARBA00023274"/>
    </source>
</evidence>
<evidence type="ECO:0000313" key="6">
    <source>
        <dbReference type="Proteomes" id="UP000033996"/>
    </source>
</evidence>
<gene>
    <name evidence="5" type="ORF">UT35_C0012G0007</name>
</gene>
<dbReference type="CDD" id="cd00392">
    <property type="entry name" value="Ribosomal_L13"/>
    <property type="match status" value="1"/>
</dbReference>
<comment type="similarity">
    <text evidence="1">Belongs to the universal ribosomal protein uL13 family.</text>
</comment>
<dbReference type="InterPro" id="IPR005823">
    <property type="entry name" value="Ribosomal_uL13_bac-type"/>
</dbReference>
<organism evidence="5 6">
    <name type="scientific">Candidatus Yanofskybacteria bacterium GW2011_GWD1_39_16</name>
    <dbReference type="NCBI Taxonomy" id="1619030"/>
    <lineage>
        <taxon>Bacteria</taxon>
        <taxon>Candidatus Yanofskyibacteriota</taxon>
    </lineage>
</organism>
<dbReference type="InterPro" id="IPR005822">
    <property type="entry name" value="Ribosomal_uL13"/>
</dbReference>
<evidence type="ECO:0000313" key="5">
    <source>
        <dbReference type="EMBL" id="KKR08746.1"/>
    </source>
</evidence>
<dbReference type="AlphaFoldDB" id="A0A837HUB5"/>
<keyword evidence="3" id="KW-0687">Ribonucleoprotein</keyword>
<dbReference type="PANTHER" id="PTHR11545">
    <property type="entry name" value="RIBOSOMAL PROTEIN L13"/>
    <property type="match status" value="1"/>
</dbReference>
<dbReference type="Pfam" id="PF00572">
    <property type="entry name" value="Ribosomal_L13"/>
    <property type="match status" value="1"/>
</dbReference>
<dbReference type="SUPFAM" id="SSF52161">
    <property type="entry name" value="Ribosomal protein L13"/>
    <property type="match status" value="1"/>
</dbReference>
<dbReference type="GO" id="GO:1990904">
    <property type="term" value="C:ribonucleoprotein complex"/>
    <property type="evidence" value="ECO:0007669"/>
    <property type="project" value="UniProtKB-KW"/>
</dbReference>
<dbReference type="GO" id="GO:0006412">
    <property type="term" value="P:translation"/>
    <property type="evidence" value="ECO:0007669"/>
    <property type="project" value="InterPro"/>
</dbReference>
<dbReference type="PIRSF" id="PIRSF002181">
    <property type="entry name" value="Ribosomal_L13"/>
    <property type="match status" value="1"/>
</dbReference>
<dbReference type="GO" id="GO:0017148">
    <property type="term" value="P:negative regulation of translation"/>
    <property type="evidence" value="ECO:0007669"/>
    <property type="project" value="TreeGrafter"/>
</dbReference>
<proteinExistence type="inferred from homology"/>
<accession>A0A837HUB5</accession>
<dbReference type="PANTHER" id="PTHR11545:SF2">
    <property type="entry name" value="LARGE RIBOSOMAL SUBUNIT PROTEIN UL13M"/>
    <property type="match status" value="1"/>
</dbReference>
<dbReference type="GO" id="GO:0005840">
    <property type="term" value="C:ribosome"/>
    <property type="evidence" value="ECO:0007669"/>
    <property type="project" value="UniProtKB-KW"/>
</dbReference>
<name>A0A837HUB5_9BACT</name>
<keyword evidence="2 5" id="KW-0689">Ribosomal protein</keyword>
<dbReference type="GO" id="GO:0003735">
    <property type="term" value="F:structural constituent of ribosome"/>
    <property type="evidence" value="ECO:0007669"/>
    <property type="project" value="InterPro"/>
</dbReference>
<sequence>MIKHEINAENMSMGRVASQATHYLRGKHLPSFNPRILPQVEVTISNIDKIKFTGQKYAKKVFYHYSGYHGGLKTRKLSELWEKEPKEVVRYCVYRMLPKNKSRDKIIRHLKIN</sequence>
<evidence type="ECO:0000256" key="1">
    <source>
        <dbReference type="ARBA" id="ARBA00006227"/>
    </source>
</evidence>